<dbReference type="EMBL" id="CM004404">
    <property type="protein sequence ID" value="OAY24131.1"/>
    <property type="molecule type" value="Genomic_DNA"/>
</dbReference>
<organism evidence="1">
    <name type="scientific">Manihot esculenta</name>
    <name type="common">Cassava</name>
    <name type="synonym">Jatropha manihot</name>
    <dbReference type="NCBI Taxonomy" id="3983"/>
    <lineage>
        <taxon>Eukaryota</taxon>
        <taxon>Viridiplantae</taxon>
        <taxon>Streptophyta</taxon>
        <taxon>Embryophyta</taxon>
        <taxon>Tracheophyta</taxon>
        <taxon>Spermatophyta</taxon>
        <taxon>Magnoliopsida</taxon>
        <taxon>eudicotyledons</taxon>
        <taxon>Gunneridae</taxon>
        <taxon>Pentapetalae</taxon>
        <taxon>rosids</taxon>
        <taxon>fabids</taxon>
        <taxon>Malpighiales</taxon>
        <taxon>Euphorbiaceae</taxon>
        <taxon>Crotonoideae</taxon>
        <taxon>Manihoteae</taxon>
        <taxon>Manihot</taxon>
    </lineage>
</organism>
<sequence>MASRKGEQIGVGEAIEDKEQLIQGQEQPKQRYVIGVCPNLKTRYQLSKKAKKRVSMISTLRNVSGFDPISYPQTLKQNVAPSIYGREGLPSRETMNSLIDPYLSMIGVYGMGGVESLFLEILMNPETFCDGLLARGSLRKLRVLEVRNCQKLEPMVMVGSEDKNEVVEINQLYALKEELKLTSITCERTWNNHLSTTC</sequence>
<protein>
    <recommendedName>
        <fullName evidence="2">NB-ARC domain-containing protein</fullName>
    </recommendedName>
</protein>
<gene>
    <name evidence="1" type="ORF">MANES_18G136700</name>
</gene>
<evidence type="ECO:0008006" key="2">
    <source>
        <dbReference type="Google" id="ProtNLM"/>
    </source>
</evidence>
<proteinExistence type="predicted"/>
<name>A0A2C9U429_MANES</name>
<accession>A0A2C9U429</accession>
<dbReference type="AlphaFoldDB" id="A0A2C9U429"/>
<reference evidence="1" key="1">
    <citation type="submission" date="2016-02" db="EMBL/GenBank/DDBJ databases">
        <title>WGS assembly of Manihot esculenta.</title>
        <authorList>
            <person name="Bredeson J.V."/>
            <person name="Prochnik S.E."/>
            <person name="Lyons J.B."/>
            <person name="Schmutz J."/>
            <person name="Grimwood J."/>
            <person name="Vrebalov J."/>
            <person name="Bart R.S."/>
            <person name="Amuge T."/>
            <person name="Ferguson M.E."/>
            <person name="Green R."/>
            <person name="Putnam N."/>
            <person name="Stites J."/>
            <person name="Rounsley S."/>
            <person name="Rokhsar D.S."/>
        </authorList>
    </citation>
    <scope>NUCLEOTIDE SEQUENCE [LARGE SCALE GENOMIC DNA]</scope>
    <source>
        <tissue evidence="1">Leaf</tissue>
    </source>
</reference>
<evidence type="ECO:0000313" key="1">
    <source>
        <dbReference type="EMBL" id="OAY24131.1"/>
    </source>
</evidence>